<keyword evidence="4" id="KW-0963">Cytoplasm</keyword>
<keyword evidence="10" id="KW-0007">Acetylation</keyword>
<dbReference type="GO" id="GO:0004222">
    <property type="term" value="F:metalloendopeptidase activity"/>
    <property type="evidence" value="ECO:0007669"/>
    <property type="project" value="InterPro"/>
</dbReference>
<keyword evidence="19" id="KW-1185">Reference proteome</keyword>
<name>A0A6P6H998_PUMCO</name>
<dbReference type="KEGG" id="pcoo:112852799"/>
<keyword evidence="5" id="KW-0597">Phosphoprotein</keyword>
<proteinExistence type="inferred from homology"/>
<dbReference type="Gene3D" id="1.10.1370.10">
    <property type="entry name" value="Neurolysin, domain 3"/>
    <property type="match status" value="2"/>
</dbReference>
<keyword evidence="7 16" id="KW-0479">Metal-binding</keyword>
<dbReference type="GO" id="GO:0006518">
    <property type="term" value="P:peptide metabolic process"/>
    <property type="evidence" value="ECO:0007669"/>
    <property type="project" value="TreeGrafter"/>
</dbReference>
<dbReference type="Pfam" id="PF01432">
    <property type="entry name" value="Peptidase_M3"/>
    <property type="match status" value="3"/>
</dbReference>
<dbReference type="InterPro" id="IPR024080">
    <property type="entry name" value="Neurolysin/TOP_N"/>
</dbReference>
<evidence type="ECO:0000256" key="4">
    <source>
        <dbReference type="ARBA" id="ARBA00022490"/>
    </source>
</evidence>
<evidence type="ECO:0000256" key="7">
    <source>
        <dbReference type="ARBA" id="ARBA00022723"/>
    </source>
</evidence>
<dbReference type="InterPro" id="IPR045090">
    <property type="entry name" value="Pept_M3A_M3B"/>
</dbReference>
<evidence type="ECO:0000256" key="17">
    <source>
        <dbReference type="SAM" id="MobiDB-lite"/>
    </source>
</evidence>
<feature type="domain" description="Peptidase M3A/M3B catalytic" evidence="18">
    <location>
        <begin position="610"/>
        <end position="698"/>
    </location>
</feature>
<comment type="subunit">
    <text evidence="3">Monomer.</text>
</comment>
<dbReference type="EC" id="3.4.24.15" evidence="13"/>
<evidence type="ECO:0000256" key="14">
    <source>
        <dbReference type="ARBA" id="ARBA00039633"/>
    </source>
</evidence>
<evidence type="ECO:0000256" key="13">
    <source>
        <dbReference type="ARBA" id="ARBA00039079"/>
    </source>
</evidence>
<dbReference type="InterPro" id="IPR024077">
    <property type="entry name" value="Neurolysin/TOP_dom2"/>
</dbReference>
<dbReference type="InterPro" id="IPR024079">
    <property type="entry name" value="MetalloPept_cat_dom_sf"/>
</dbReference>
<evidence type="ECO:0000256" key="1">
    <source>
        <dbReference type="ARBA" id="ARBA00004496"/>
    </source>
</evidence>
<dbReference type="RefSeq" id="XP_025772118.1">
    <property type="nucleotide sequence ID" value="XM_025916333.1"/>
</dbReference>
<comment type="function">
    <text evidence="15">Involved in the metabolism of neuropeptides under 20 amino acid residues long. Involved in cytoplasmic peptide degradation. Able to degrade the amyloid-beta precursor protein and generate amyloidogenic fragments. Also acts as a regulator of cannabinoid signaling pathway by mediating degradation of hemopressin, an antagonist peptide of the cannabinoid receptor CNR1.</text>
</comment>
<evidence type="ECO:0000313" key="19">
    <source>
        <dbReference type="Proteomes" id="UP000515131"/>
    </source>
</evidence>
<evidence type="ECO:0000256" key="8">
    <source>
        <dbReference type="ARBA" id="ARBA00022801"/>
    </source>
</evidence>
<evidence type="ECO:0000256" key="6">
    <source>
        <dbReference type="ARBA" id="ARBA00022670"/>
    </source>
</evidence>
<dbReference type="PANTHER" id="PTHR11804:SF50">
    <property type="entry name" value="THIMET OLIGOPEPTIDASE"/>
    <property type="match status" value="1"/>
</dbReference>
<gene>
    <name evidence="20" type="primary">THOP1</name>
</gene>
<evidence type="ECO:0000256" key="16">
    <source>
        <dbReference type="RuleBase" id="RU003435"/>
    </source>
</evidence>
<evidence type="ECO:0000256" key="11">
    <source>
        <dbReference type="ARBA" id="ARBA00023049"/>
    </source>
</evidence>
<comment type="cofactor">
    <cofactor evidence="16">
        <name>Zn(2+)</name>
        <dbReference type="ChEBI" id="CHEBI:29105"/>
    </cofactor>
    <text evidence="16">Binds 1 zinc ion.</text>
</comment>
<dbReference type="CTD" id="7064"/>
<keyword evidence="8 16" id="KW-0378">Hydrolase</keyword>
<dbReference type="Gene3D" id="1.20.1050.40">
    <property type="entry name" value="Endopeptidase. Chain P, domain 1"/>
    <property type="match status" value="1"/>
</dbReference>
<evidence type="ECO:0000259" key="18">
    <source>
        <dbReference type="Pfam" id="PF01432"/>
    </source>
</evidence>
<evidence type="ECO:0000256" key="2">
    <source>
        <dbReference type="ARBA" id="ARBA00006040"/>
    </source>
</evidence>
<dbReference type="PANTHER" id="PTHR11804">
    <property type="entry name" value="PROTEASE M3 THIMET OLIGOPEPTIDASE-RELATED"/>
    <property type="match status" value="1"/>
</dbReference>
<evidence type="ECO:0000256" key="5">
    <source>
        <dbReference type="ARBA" id="ARBA00022553"/>
    </source>
</evidence>
<feature type="region of interest" description="Disordered" evidence="17">
    <location>
        <begin position="57"/>
        <end position="108"/>
    </location>
</feature>
<keyword evidence="9 16" id="KW-0862">Zinc</keyword>
<comment type="catalytic activity">
    <reaction evidence="12">
        <text>Preferential cleavage of bonds with hydrophobic residues at P1, P2 and P3' and a small residue at P1' in substrates of 5 to 15 residues.</text>
        <dbReference type="EC" id="3.4.24.15"/>
    </reaction>
</comment>
<evidence type="ECO:0000256" key="10">
    <source>
        <dbReference type="ARBA" id="ARBA00022990"/>
    </source>
</evidence>
<reference evidence="20" key="1">
    <citation type="submission" date="2025-08" db="UniProtKB">
        <authorList>
            <consortium name="RefSeq"/>
        </authorList>
    </citation>
    <scope>IDENTIFICATION</scope>
    <source>
        <tissue evidence="20">Blood</tissue>
    </source>
</reference>
<keyword evidence="6 16" id="KW-0645">Protease</keyword>
<dbReference type="InterPro" id="IPR001567">
    <property type="entry name" value="Pept_M3A_M3B_dom"/>
</dbReference>
<dbReference type="Gene3D" id="3.40.390.10">
    <property type="entry name" value="Collagenase (Catalytic Domain)"/>
    <property type="match status" value="1"/>
</dbReference>
<evidence type="ECO:0000256" key="15">
    <source>
        <dbReference type="ARBA" id="ARBA00045978"/>
    </source>
</evidence>
<dbReference type="Proteomes" id="UP000515131">
    <property type="component" value="Unplaced"/>
</dbReference>
<dbReference type="SUPFAM" id="SSF55486">
    <property type="entry name" value="Metalloproteases ('zincins'), catalytic domain"/>
    <property type="match status" value="1"/>
</dbReference>
<evidence type="ECO:0000256" key="9">
    <source>
        <dbReference type="ARBA" id="ARBA00022833"/>
    </source>
</evidence>
<feature type="domain" description="Peptidase M3A/M3B catalytic" evidence="18">
    <location>
        <begin position="401"/>
        <end position="470"/>
    </location>
</feature>
<dbReference type="AlphaFoldDB" id="A0A6P6H998"/>
<organism evidence="19 20">
    <name type="scientific">Puma concolor</name>
    <name type="common">Mountain lion</name>
    <name type="synonym">Felis concolor</name>
    <dbReference type="NCBI Taxonomy" id="9696"/>
    <lineage>
        <taxon>Eukaryota</taxon>
        <taxon>Metazoa</taxon>
        <taxon>Chordata</taxon>
        <taxon>Craniata</taxon>
        <taxon>Vertebrata</taxon>
        <taxon>Euteleostomi</taxon>
        <taxon>Mammalia</taxon>
        <taxon>Eutheria</taxon>
        <taxon>Laurasiatheria</taxon>
        <taxon>Carnivora</taxon>
        <taxon>Feliformia</taxon>
        <taxon>Felidae</taxon>
        <taxon>Felinae</taxon>
        <taxon>Puma</taxon>
    </lineage>
</organism>
<feature type="region of interest" description="Disordered" evidence="17">
    <location>
        <begin position="16"/>
        <end position="39"/>
    </location>
</feature>
<comment type="subcellular location">
    <subcellularLocation>
        <location evidence="1">Cytoplasm</location>
    </subcellularLocation>
</comment>
<feature type="domain" description="Peptidase M3A/M3B catalytic" evidence="18">
    <location>
        <begin position="485"/>
        <end position="556"/>
    </location>
</feature>
<evidence type="ECO:0000313" key="20">
    <source>
        <dbReference type="RefSeq" id="XP_025772118.1"/>
    </source>
</evidence>
<evidence type="ECO:0000256" key="3">
    <source>
        <dbReference type="ARBA" id="ARBA00011245"/>
    </source>
</evidence>
<keyword evidence="11 16" id="KW-0482">Metalloprotease</keyword>
<dbReference type="GO" id="GO:0046872">
    <property type="term" value="F:metal ion binding"/>
    <property type="evidence" value="ECO:0007669"/>
    <property type="project" value="UniProtKB-UniRule"/>
</dbReference>
<dbReference type="GO" id="GO:0005758">
    <property type="term" value="C:mitochondrial intermembrane space"/>
    <property type="evidence" value="ECO:0007669"/>
    <property type="project" value="TreeGrafter"/>
</dbReference>
<dbReference type="GeneID" id="112852799"/>
<accession>A0A6P6H998</accession>
<evidence type="ECO:0000256" key="12">
    <source>
        <dbReference type="ARBA" id="ARBA00036235"/>
    </source>
</evidence>
<protein>
    <recommendedName>
        <fullName evidence="14">Thimet oligopeptidase</fullName>
        <ecNumber evidence="13">3.4.24.15</ecNumber>
    </recommendedName>
</protein>
<dbReference type="GO" id="GO:0006508">
    <property type="term" value="P:proteolysis"/>
    <property type="evidence" value="ECO:0007669"/>
    <property type="project" value="UniProtKB-KW"/>
</dbReference>
<comment type="similarity">
    <text evidence="2 16">Belongs to the peptidase M3 family.</text>
</comment>
<dbReference type="FunFam" id="1.20.1050.40:FF:000001">
    <property type="entry name" value="Thimet oligopeptidase 1"/>
    <property type="match status" value="1"/>
</dbReference>
<sequence length="710" mass="78289">MRLREPKRLARSARWRVAALGQDTDRSPTNGIPDSKGPYFRAEDTFVACGALSLAVSPRTSTCRASGPGEADQDWRGPARRRPASVSPSRRPLTAPSGPRPPQPQPQLSLRAFEPRELQAADPKPVWLSTEHPPLTSLAAERRPADGCACAPQRYPAPPPAATLARKEAALVGFHSAQAPCAGDALDTAALCSEVNYLRWDLSAQQIGELTVELIEQTKRVYDQVGSQKFEDVSYESTLKALADAEVSYTVQRNILDFPQHVSPSKDIRTASTEADKKLSEFDVEMSMRQDVYQRIVWLQEKIQKDSLRPEAVRYLERLIKLGRRNGLHLPKDTQEKIKSIKKKLSLLCIDFNKNLNEDTTFLPPGLVPAGGLPEDFLNSLEKAGDDKLKVTLKYPHYFPLLKKCHVPETRRKVEEAFNCRCKQENCAILRELVTLRAQKSSLLGFSTHADYVLEMNMAKSSQVVATFLAGGWSRSLAGPDTASFPREGKYGHAACFGLQPGCLQQDGSRQIAIAAMVANFTKPTPDAPSLLQHDEVETYFHEFGHVMHQLCSQHGALQTAGFMGSSRGWGSDISCPRAEVSGQFSLRVCGGRLSWGPGDAWGRSESRTASVPGTNMPATFGHLAGGYDAQYYGYLWSEVYSMDMFHTRFKQEGVLNGKVGMDYRSCILRPGGSQDASVMLKLFLGRDPKQDAFLLSKGLQVDSSEPPAC</sequence>